<evidence type="ECO:0000256" key="1">
    <source>
        <dbReference type="ARBA" id="ARBA00022737"/>
    </source>
</evidence>
<feature type="domain" description="PRD" evidence="2">
    <location>
        <begin position="67"/>
        <end position="172"/>
    </location>
</feature>
<accession>A0A267MJM8</accession>
<gene>
    <name evidence="3" type="ORF">CCE28_07545</name>
</gene>
<dbReference type="Pfam" id="PF00874">
    <property type="entry name" value="PRD"/>
    <property type="match status" value="2"/>
</dbReference>
<dbReference type="InterPro" id="IPR036650">
    <property type="entry name" value="CAT_RNA-bd_dom_sf"/>
</dbReference>
<organism evidence="3 4">
    <name type="scientific">Anaeromicrobium sediminis</name>
    <dbReference type="NCBI Taxonomy" id="1478221"/>
    <lineage>
        <taxon>Bacteria</taxon>
        <taxon>Bacillati</taxon>
        <taxon>Bacillota</taxon>
        <taxon>Clostridia</taxon>
        <taxon>Peptostreptococcales</taxon>
        <taxon>Thermotaleaceae</taxon>
        <taxon>Anaeromicrobium</taxon>
    </lineage>
</organism>
<dbReference type="GO" id="GO:0006355">
    <property type="term" value="P:regulation of DNA-templated transcription"/>
    <property type="evidence" value="ECO:0007669"/>
    <property type="project" value="InterPro"/>
</dbReference>
<protein>
    <submittedName>
        <fullName evidence="3">Antiterminator</fullName>
    </submittedName>
</protein>
<dbReference type="GO" id="GO:0003723">
    <property type="term" value="F:RNA binding"/>
    <property type="evidence" value="ECO:0007669"/>
    <property type="project" value="InterPro"/>
</dbReference>
<dbReference type="PROSITE" id="PS51372">
    <property type="entry name" value="PRD_2"/>
    <property type="match status" value="2"/>
</dbReference>
<dbReference type="SMART" id="SM01061">
    <property type="entry name" value="CAT_RBD"/>
    <property type="match status" value="1"/>
</dbReference>
<proteinExistence type="predicted"/>
<feature type="domain" description="PRD" evidence="2">
    <location>
        <begin position="173"/>
        <end position="278"/>
    </location>
</feature>
<comment type="caution">
    <text evidence="3">The sequence shown here is derived from an EMBL/GenBank/DDBJ whole genome shotgun (WGS) entry which is preliminary data.</text>
</comment>
<dbReference type="InterPro" id="IPR036634">
    <property type="entry name" value="PRD_sf"/>
</dbReference>
<dbReference type="Pfam" id="PF03123">
    <property type="entry name" value="CAT_RBD"/>
    <property type="match status" value="1"/>
</dbReference>
<dbReference type="InterPro" id="IPR004341">
    <property type="entry name" value="CAT_RNA-bd_dom"/>
</dbReference>
<dbReference type="SUPFAM" id="SSF63520">
    <property type="entry name" value="PTS-regulatory domain, PRD"/>
    <property type="match status" value="2"/>
</dbReference>
<dbReference type="AlphaFoldDB" id="A0A267MJM8"/>
<dbReference type="Gene3D" id="2.30.24.10">
    <property type="entry name" value="CAT RNA-binding domain"/>
    <property type="match status" value="1"/>
</dbReference>
<dbReference type="EMBL" id="NIBG01000005">
    <property type="protein sequence ID" value="PAB59801.1"/>
    <property type="molecule type" value="Genomic_DNA"/>
</dbReference>
<evidence type="ECO:0000313" key="3">
    <source>
        <dbReference type="EMBL" id="PAB59801.1"/>
    </source>
</evidence>
<evidence type="ECO:0000313" key="4">
    <source>
        <dbReference type="Proteomes" id="UP000216024"/>
    </source>
</evidence>
<name>A0A267MJM8_9FIRM</name>
<dbReference type="PANTHER" id="PTHR30185">
    <property type="entry name" value="CRYPTIC BETA-GLUCOSIDE BGL OPERON ANTITERMINATOR"/>
    <property type="match status" value="1"/>
</dbReference>
<dbReference type="SUPFAM" id="SSF50151">
    <property type="entry name" value="SacY-like RNA-binding domain"/>
    <property type="match status" value="1"/>
</dbReference>
<evidence type="ECO:0000259" key="2">
    <source>
        <dbReference type="PROSITE" id="PS51372"/>
    </source>
</evidence>
<dbReference type="Proteomes" id="UP000216024">
    <property type="component" value="Unassembled WGS sequence"/>
</dbReference>
<dbReference type="RefSeq" id="WP_095132581.1">
    <property type="nucleotide sequence ID" value="NZ_NIBG01000005.1"/>
</dbReference>
<dbReference type="Gene3D" id="1.10.1790.10">
    <property type="entry name" value="PRD domain"/>
    <property type="match status" value="2"/>
</dbReference>
<reference evidence="3 4" key="1">
    <citation type="submission" date="2017-06" db="EMBL/GenBank/DDBJ databases">
        <title>Draft genome sequence of anaerobic fermentative bacterium Anaeromicrobium sediminis DY2726D isolated from West Pacific Ocean sediments.</title>
        <authorList>
            <person name="Zeng X."/>
        </authorList>
    </citation>
    <scope>NUCLEOTIDE SEQUENCE [LARGE SCALE GENOMIC DNA]</scope>
    <source>
        <strain evidence="3 4">DY2726D</strain>
    </source>
</reference>
<dbReference type="InterPro" id="IPR050661">
    <property type="entry name" value="BglG_antiterminators"/>
</dbReference>
<keyword evidence="4" id="KW-1185">Reference proteome</keyword>
<dbReference type="PANTHER" id="PTHR30185:SF16">
    <property type="entry name" value="PROTEIN GLCT"/>
    <property type="match status" value="1"/>
</dbReference>
<sequence length="278" mass="31860">MEKYTVNKVLSNNVVLAEKDNQNYILVGKGIGFSKKKGHLLENPRIDEKFISLKGLDEDEKENFINQIDPKVIELVKEIVEMVKKDLGEELNPNTYLGFADHINFAIQRLKEGIEIVNPFLTETKFLYPEEYSLAEKAVMILSHGLDISIPEAEIGFLALHIYGGRGEKNKMEALEKSKLMRDILDFVEKTLRVNLDRNSFICQRFILHLKGVISRVNENKNIENILMSKLKFELRKEIAVATEIGKIIENTLKCHVSQGEIGYIALHLHKLRGMKNL</sequence>
<dbReference type="OrthoDB" id="9813552at2"/>
<keyword evidence="1" id="KW-0677">Repeat</keyword>
<dbReference type="InterPro" id="IPR011608">
    <property type="entry name" value="PRD"/>
</dbReference>